<dbReference type="InterPro" id="IPR010099">
    <property type="entry name" value="SDR39U1"/>
</dbReference>
<evidence type="ECO:0000259" key="3">
    <source>
        <dbReference type="Pfam" id="PF08338"/>
    </source>
</evidence>
<dbReference type="InterPro" id="IPR001509">
    <property type="entry name" value="Epimerase_deHydtase"/>
</dbReference>
<dbReference type="PANTHER" id="PTHR11092:SF0">
    <property type="entry name" value="EPIMERASE FAMILY PROTEIN SDR39U1"/>
    <property type="match status" value="1"/>
</dbReference>
<comment type="similarity">
    <text evidence="1">Belongs to the NAD(P)-dependent epimerase/dehydratase family. SDR39U1 subfamily.</text>
</comment>
<evidence type="ECO:0000313" key="5">
    <source>
        <dbReference type="Proteomes" id="UP000202440"/>
    </source>
</evidence>
<evidence type="ECO:0000313" key="4">
    <source>
        <dbReference type="EMBL" id="ASP38679.1"/>
    </source>
</evidence>
<reference evidence="4 5" key="1">
    <citation type="submission" date="2017-07" db="EMBL/GenBank/DDBJ databases">
        <title>Annotated genome sequence of Bacterioplanes sanyensis isolated from Red Sea.</title>
        <authorList>
            <person name="Rehman Z.U."/>
        </authorList>
    </citation>
    <scope>NUCLEOTIDE SEQUENCE [LARGE SCALE GENOMIC DNA]</scope>
    <source>
        <strain evidence="4 5">NV9</strain>
    </source>
</reference>
<dbReference type="NCBIfam" id="TIGR01777">
    <property type="entry name" value="yfcH"/>
    <property type="match status" value="1"/>
</dbReference>
<dbReference type="InterPro" id="IPR036291">
    <property type="entry name" value="NAD(P)-bd_dom_sf"/>
</dbReference>
<sequence>MTKHILITGGTGFIGQHLVDQWLQQGHQITVFSRRPDWVEQRWQGQVYGVNTAAQLGERYHWLINLAGEPIADRRWSDARKQALRASRVDFTRDLAEWASTSGQQFEVVISGSAVGYYGGLSGSPEQQTVTEDDQAGSDFAARLCEDWEQAASLMAQHSERLLCVRTGLVLGPRGGMLKRLWLPFSLGLGGRIGGGLQYMPWVHLHDYCRAIHWLLQHPTLTGPVNMTAPESVTNADFSAELGRTLRRPAILPMPELSAKCLFGEMSELLLLGQRALPERLQQADFQFDFPQLAPALRDIKQRW</sequence>
<feature type="domain" description="NAD-dependent epimerase/dehydratase" evidence="2">
    <location>
        <begin position="5"/>
        <end position="220"/>
    </location>
</feature>
<dbReference type="Pfam" id="PF08338">
    <property type="entry name" value="DUF1731"/>
    <property type="match status" value="1"/>
</dbReference>
<evidence type="ECO:0000256" key="1">
    <source>
        <dbReference type="ARBA" id="ARBA00009353"/>
    </source>
</evidence>
<dbReference type="EMBL" id="CP022530">
    <property type="protein sequence ID" value="ASP38679.1"/>
    <property type="molecule type" value="Genomic_DNA"/>
</dbReference>
<proteinExistence type="inferred from homology"/>
<feature type="domain" description="DUF1731" evidence="3">
    <location>
        <begin position="254"/>
        <end position="300"/>
    </location>
</feature>
<dbReference type="Gene3D" id="3.40.50.720">
    <property type="entry name" value="NAD(P)-binding Rossmann-like Domain"/>
    <property type="match status" value="1"/>
</dbReference>
<name>A0A222FIU8_9GAMM</name>
<dbReference type="Pfam" id="PF01370">
    <property type="entry name" value="Epimerase"/>
    <property type="match status" value="1"/>
</dbReference>
<organism evidence="4 5">
    <name type="scientific">Bacterioplanes sanyensis</name>
    <dbReference type="NCBI Taxonomy" id="1249553"/>
    <lineage>
        <taxon>Bacteria</taxon>
        <taxon>Pseudomonadati</taxon>
        <taxon>Pseudomonadota</taxon>
        <taxon>Gammaproteobacteria</taxon>
        <taxon>Oceanospirillales</taxon>
        <taxon>Oceanospirillaceae</taxon>
        <taxon>Bacterioplanes</taxon>
    </lineage>
</organism>
<dbReference type="InterPro" id="IPR013549">
    <property type="entry name" value="DUF1731"/>
</dbReference>
<dbReference type="OrthoDB" id="9801773at2"/>
<protein>
    <submittedName>
        <fullName evidence="4">TIGR01777 family protein</fullName>
    </submittedName>
</protein>
<dbReference type="KEGG" id="bsan:CHH28_08300"/>
<gene>
    <name evidence="4" type="ORF">CHH28_08300</name>
</gene>
<dbReference type="RefSeq" id="WP_094059867.1">
    <property type="nucleotide sequence ID" value="NZ_CP022530.1"/>
</dbReference>
<dbReference type="PANTHER" id="PTHR11092">
    <property type="entry name" value="SUGAR NUCLEOTIDE EPIMERASE RELATED"/>
    <property type="match status" value="1"/>
</dbReference>
<dbReference type="AlphaFoldDB" id="A0A222FIU8"/>
<accession>A0A222FIU8</accession>
<dbReference type="Proteomes" id="UP000202440">
    <property type="component" value="Chromosome"/>
</dbReference>
<evidence type="ECO:0000259" key="2">
    <source>
        <dbReference type="Pfam" id="PF01370"/>
    </source>
</evidence>
<dbReference type="SUPFAM" id="SSF51735">
    <property type="entry name" value="NAD(P)-binding Rossmann-fold domains"/>
    <property type="match status" value="1"/>
</dbReference>
<keyword evidence="5" id="KW-1185">Reference proteome</keyword>